<evidence type="ECO:0000256" key="12">
    <source>
        <dbReference type="ARBA" id="ARBA00046380"/>
    </source>
</evidence>
<keyword evidence="7 13" id="KW-0460">Magnesium</keyword>
<evidence type="ECO:0000256" key="2">
    <source>
        <dbReference type="ARBA" id="ARBA00005244"/>
    </source>
</evidence>
<evidence type="ECO:0000313" key="17">
    <source>
        <dbReference type="Proteomes" id="UP001501166"/>
    </source>
</evidence>
<feature type="binding site" evidence="13">
    <location>
        <position position="503"/>
    </location>
    <ligand>
        <name>Mg(2+)</name>
        <dbReference type="ChEBI" id="CHEBI:18420"/>
        <label>2</label>
    </ligand>
</feature>
<keyword evidence="8 13" id="KW-0694">RNA-binding</keyword>
<protein>
    <recommendedName>
        <fullName evidence="13">CRISPR-associated endonuclease Cas9</fullName>
        <ecNumber evidence="13">3.1.-.-</ecNumber>
    </recommendedName>
</protein>
<comment type="subunit">
    <text evidence="12 13">Monomer. Binds crRNA and tracrRNA.</text>
</comment>
<comment type="similarity">
    <text evidence="2">Belongs to the CRISPR-associated protein Cas9 family. Subtype II-A subfamily.</text>
</comment>
<evidence type="ECO:0000256" key="9">
    <source>
        <dbReference type="ARBA" id="ARBA00023118"/>
    </source>
</evidence>
<evidence type="ECO:0000256" key="11">
    <source>
        <dbReference type="ARBA" id="ARBA00023211"/>
    </source>
</evidence>
<feature type="active site" description="For RuvC-like nuclease domain" evidence="13">
    <location>
        <position position="9"/>
    </location>
</feature>
<dbReference type="Pfam" id="PF18541">
    <property type="entry name" value="RuvC_III"/>
    <property type="match status" value="1"/>
</dbReference>
<evidence type="ECO:0000256" key="1">
    <source>
        <dbReference type="ARBA" id="ARBA00001946"/>
    </source>
</evidence>
<dbReference type="PROSITE" id="PS51749">
    <property type="entry name" value="HNH_CAS9"/>
    <property type="match status" value="1"/>
</dbReference>
<gene>
    <name evidence="13" type="primary">cas9</name>
    <name evidence="16" type="ORF">GCM10008932_02900</name>
</gene>
<evidence type="ECO:0000256" key="13">
    <source>
        <dbReference type="HAMAP-Rule" id="MF_01480"/>
    </source>
</evidence>
<dbReference type="Gene3D" id="3.30.420.10">
    <property type="entry name" value="Ribonuclease H-like superfamily/Ribonuclease H"/>
    <property type="match status" value="2"/>
</dbReference>
<feature type="binding site" evidence="13">
    <location>
        <position position="726"/>
    </location>
    <ligand>
        <name>Mg(2+)</name>
        <dbReference type="ChEBI" id="CHEBI:18420"/>
        <label>2</label>
    </ligand>
</feature>
<evidence type="ECO:0000256" key="6">
    <source>
        <dbReference type="ARBA" id="ARBA00022801"/>
    </source>
</evidence>
<feature type="binding site" evidence="13">
    <location>
        <position position="499"/>
    </location>
    <ligand>
        <name>Mg(2+)</name>
        <dbReference type="ChEBI" id="CHEBI:18420"/>
        <label>1</label>
    </ligand>
</feature>
<reference evidence="16 17" key="1">
    <citation type="journal article" date="2019" name="Int. J. Syst. Evol. Microbiol.">
        <title>The Global Catalogue of Microorganisms (GCM) 10K type strain sequencing project: providing services to taxonomists for standard genome sequencing and annotation.</title>
        <authorList>
            <consortium name="The Broad Institute Genomics Platform"/>
            <consortium name="The Broad Institute Genome Sequencing Center for Infectious Disease"/>
            <person name="Wu L."/>
            <person name="Ma J."/>
        </authorList>
    </citation>
    <scope>NUCLEOTIDE SEQUENCE [LARGE SCALE GENOMIC DNA]</scope>
    <source>
        <strain evidence="16 17">JCM 12662</strain>
    </source>
</reference>
<dbReference type="HAMAP" id="MF_01480">
    <property type="entry name" value="Cas9"/>
    <property type="match status" value="1"/>
</dbReference>
<keyword evidence="11" id="KW-0464">Manganese</keyword>
<dbReference type="EMBL" id="BAAACW010000020">
    <property type="protein sequence ID" value="GAA0353286.1"/>
    <property type="molecule type" value="Genomic_DNA"/>
</dbReference>
<feature type="domain" description="HNH Cas9-type" evidence="15">
    <location>
        <begin position="498"/>
        <end position="671"/>
    </location>
</feature>
<evidence type="ECO:0000256" key="10">
    <source>
        <dbReference type="ARBA" id="ARBA00023125"/>
    </source>
</evidence>
<dbReference type="Proteomes" id="UP001501166">
    <property type="component" value="Unassembled WGS sequence"/>
</dbReference>
<dbReference type="InterPro" id="IPR041383">
    <property type="entry name" value="RuvC_III"/>
</dbReference>
<keyword evidence="17" id="KW-1185">Reference proteome</keyword>
<keyword evidence="9 13" id="KW-0051">Antiviral defense</keyword>
<proteinExistence type="inferred from homology"/>
<comment type="function">
    <text evidence="13">CRISPR (clustered regularly interspaced short palindromic repeat) is an adaptive immune system that provides protection against mobile genetic elements (viruses, transposable elements and conjugative plasmids). CRISPR clusters contain spacers, sequences complementary to antecedent mobile elements, and target invading nucleic acids. CRISPR clusters are transcribed and processed into CRISPR RNA (crRNA). In type II CRISPR systems correct processing of pre-crRNA requires a trans-encoded small RNA (tracrRNA), endogenous ribonuclease 3 (rnc) and this protein. The tracrRNA serves as a guide for ribonuclease 3-aided processing of pre-crRNA. Subsequently Cas9/crRNA/tracrRNA endonucleolytically cleaves linear or circular dsDNA target complementary to the spacer; Cas9 is inactive in the absence of the 2 guide RNAs (gRNA). Cas9 recognizes the protospacer adjacent motif (PAM) in the CRISPR repeat sequences to help distinguish self versus nonself, as targets within the bacterial CRISPR locus do not have PAMs. PAM recognition is also required for catalytic activity.</text>
</comment>
<keyword evidence="5 13" id="KW-0255">Endonuclease</keyword>
<dbReference type="InterPro" id="IPR033114">
    <property type="entry name" value="HNH_CAS9"/>
</dbReference>
<comment type="cofactor">
    <cofactor evidence="1 13">
        <name>Mg(2+)</name>
        <dbReference type="ChEBI" id="CHEBI:18420"/>
    </cofactor>
</comment>
<evidence type="ECO:0000256" key="3">
    <source>
        <dbReference type="ARBA" id="ARBA00022722"/>
    </source>
</evidence>
<dbReference type="NCBIfam" id="TIGR01865">
    <property type="entry name" value="cas_Csn1"/>
    <property type="match status" value="1"/>
</dbReference>
<feature type="binding site" evidence="13">
    <location>
        <position position="503"/>
    </location>
    <ligand>
        <name>Mg(2+)</name>
        <dbReference type="ChEBI" id="CHEBI:18420"/>
        <label>1</label>
    </ligand>
</feature>
<dbReference type="InterPro" id="IPR036397">
    <property type="entry name" value="RNaseH_sf"/>
</dbReference>
<dbReference type="InterPro" id="IPR003615">
    <property type="entry name" value="HNH_nuc"/>
</dbReference>
<dbReference type="InterPro" id="IPR028629">
    <property type="entry name" value="Cas9"/>
</dbReference>
<name>A0ABN0X2B9_9LACT</name>
<keyword evidence="10 13" id="KW-0238">DNA-binding</keyword>
<comment type="caution">
    <text evidence="16">The sequence shown here is derived from an EMBL/GenBank/DDBJ whole genome shotgun (WGS) entry which is preliminary data.</text>
</comment>
<comment type="domain">
    <text evidence="13">Has 2 endonuclease domains. The discontinuous RuvC-like domain cleaves the target DNA noncomplementary to crRNA while the HNH nuclease domain cleaves the target DNA complementary to crRNA.</text>
</comment>
<keyword evidence="3 13" id="KW-0540">Nuclease</keyword>
<feature type="active site" description="Proton acceptor for HNH nuclease domain" evidence="13">
    <location>
        <position position="582"/>
    </location>
</feature>
<sequence>MSNLVLGLDIGISSVGWGVIDQSTGDIIDAGVRLFEEATRNANEERRGFRGSRRLKRRRKHRLQRTREFLEANGLSCEFIHKIDPYKARLKGLSSPLSPDELAAALYHLAKRRGTTIDTPEEDEKTSGSELSTKEQLKRNAKKLEDKHVVEIQYEKLKKKQVVRNHENRFKTEDYIKEAKAMLEVQKEHHELDDNFIDTYIELMSKRREYYEGPGSKKSPTPYGEWFFDEEGILQHETMINKMRGKGTYFTDELRIPKKAYTAELFNLLNDLNNLRFPSEETGEMASLTQDQKEELINSYAKQGKKITLKNIAKLIGISNEIDIKGARLDLKTDKPIFTEFLGLKKLKSLLKNITLPSEFFENRDCLDEIAEILTAEKSISRREEQLKELFEEYYGKDLTEVIDALKSDTSFKEYHALSKKAMDLILRELWETSKNQMQLFTERGLGKNRLERLQSGNKIKFDGEAILSTVAKRAHREAIKITNKVRETYGELAYVVVEMAREKNSDEKRKQISDIQKRVGKFEKKMADLLEVDHIKELYLNGKQHLALKLWDEQDGKCIYTGRSISLHDIVKDFTQFEIDHIIPLSYSFDDSQQNKVLCYRGENQDKGQLTPFQYFQSGKAKRTFEEFKVEATNLFKSRMISKKKLNYLLEIRDIKNDEEVQKDFINRNLVDTQYAMRSFSANLRTFYQNNDIDTKVLSIRGSFTSALRRRARLNKDRDESHAHHAIDALIVAAIGRMPLLEQFKAIDMNDEGIVVDKDTGEILEDG</sequence>
<evidence type="ECO:0000256" key="4">
    <source>
        <dbReference type="ARBA" id="ARBA00022723"/>
    </source>
</evidence>
<evidence type="ECO:0000256" key="14">
    <source>
        <dbReference type="SAM" id="MobiDB-lite"/>
    </source>
</evidence>
<feature type="compositionally biased region" description="Basic and acidic residues" evidence="14">
    <location>
        <begin position="132"/>
        <end position="142"/>
    </location>
</feature>
<feature type="region of interest" description="Disordered" evidence="14">
    <location>
        <begin position="115"/>
        <end position="142"/>
    </location>
</feature>
<feature type="binding site" evidence="13">
    <location>
        <position position="9"/>
    </location>
    <ligand>
        <name>Mg(2+)</name>
        <dbReference type="ChEBI" id="CHEBI:18420"/>
        <label>1</label>
    </ligand>
</feature>
<evidence type="ECO:0000313" key="16">
    <source>
        <dbReference type="EMBL" id="GAA0353286.1"/>
    </source>
</evidence>
<dbReference type="Pfam" id="PF13395">
    <property type="entry name" value="HNH_4"/>
    <property type="match status" value="1"/>
</dbReference>
<keyword evidence="6 13" id="KW-0378">Hydrolase</keyword>
<evidence type="ECO:0000256" key="5">
    <source>
        <dbReference type="ARBA" id="ARBA00022759"/>
    </source>
</evidence>
<evidence type="ECO:0000259" key="15">
    <source>
        <dbReference type="PROSITE" id="PS51749"/>
    </source>
</evidence>
<evidence type="ECO:0000256" key="7">
    <source>
        <dbReference type="ARBA" id="ARBA00022842"/>
    </source>
</evidence>
<feature type="binding site" evidence="13">
    <location>
        <position position="9"/>
    </location>
    <ligand>
        <name>Mg(2+)</name>
        <dbReference type="ChEBI" id="CHEBI:18420"/>
        <label>2</label>
    </ligand>
</feature>
<comment type="similarity">
    <text evidence="13">Belongs to the CRISPR-associated Cas9 family.</text>
</comment>
<keyword evidence="4 13" id="KW-0479">Metal-binding</keyword>
<dbReference type="EC" id="3.1.-.-" evidence="13"/>
<organism evidence="16 17">
    <name type="scientific">Alkalibacterium iburiense</name>
    <dbReference type="NCBI Taxonomy" id="290589"/>
    <lineage>
        <taxon>Bacteria</taxon>
        <taxon>Bacillati</taxon>
        <taxon>Bacillota</taxon>
        <taxon>Bacilli</taxon>
        <taxon>Lactobacillales</taxon>
        <taxon>Carnobacteriaceae</taxon>
        <taxon>Alkalibacterium</taxon>
    </lineage>
</organism>
<evidence type="ECO:0000256" key="8">
    <source>
        <dbReference type="ARBA" id="ARBA00022884"/>
    </source>
</evidence>
<dbReference type="RefSeq" id="WP_343753268.1">
    <property type="nucleotide sequence ID" value="NZ_BAAACW010000020.1"/>
</dbReference>
<accession>A0ABN0X2B9</accession>